<accession>A0A315ACV4</accession>
<comment type="caution">
    <text evidence="1">The sequence shown here is derived from an EMBL/GenBank/DDBJ whole genome shotgun (WGS) entry which is preliminary data.</text>
</comment>
<dbReference type="Proteomes" id="UP000250321">
    <property type="component" value="Unassembled WGS sequence"/>
</dbReference>
<dbReference type="AlphaFoldDB" id="A0A315ACV4"/>
<reference evidence="1 2" key="1">
    <citation type="submission" date="2018-02" db="EMBL/GenBank/DDBJ databases">
        <title>Draft genome of wild Prunus yedoensis var. nudiflora.</title>
        <authorList>
            <person name="Baek S."/>
            <person name="Kim J.-H."/>
            <person name="Choi K."/>
            <person name="Kim G.-B."/>
            <person name="Cho A."/>
            <person name="Jang H."/>
            <person name="Shin C.-H."/>
            <person name="Yu H.-J."/>
            <person name="Mun J.-H."/>
        </authorList>
    </citation>
    <scope>NUCLEOTIDE SEQUENCE [LARGE SCALE GENOMIC DNA]</scope>
    <source>
        <strain evidence="2">cv. Jeju island</strain>
        <tissue evidence="1">Leaf</tissue>
    </source>
</reference>
<protein>
    <submittedName>
        <fullName evidence="1">Uncharacterized protein</fullName>
    </submittedName>
</protein>
<organism evidence="1 2">
    <name type="scientific">Prunus yedoensis var. nudiflora</name>
    <dbReference type="NCBI Taxonomy" id="2094558"/>
    <lineage>
        <taxon>Eukaryota</taxon>
        <taxon>Viridiplantae</taxon>
        <taxon>Streptophyta</taxon>
        <taxon>Embryophyta</taxon>
        <taxon>Tracheophyta</taxon>
        <taxon>Spermatophyta</taxon>
        <taxon>Magnoliopsida</taxon>
        <taxon>eudicotyledons</taxon>
        <taxon>Gunneridae</taxon>
        <taxon>Pentapetalae</taxon>
        <taxon>rosids</taxon>
        <taxon>fabids</taxon>
        <taxon>Rosales</taxon>
        <taxon>Rosaceae</taxon>
        <taxon>Amygdaloideae</taxon>
        <taxon>Amygdaleae</taxon>
        <taxon>Prunus</taxon>
    </lineage>
</organism>
<evidence type="ECO:0000313" key="2">
    <source>
        <dbReference type="Proteomes" id="UP000250321"/>
    </source>
</evidence>
<name>A0A315ACV4_PRUYE</name>
<evidence type="ECO:0000313" key="1">
    <source>
        <dbReference type="EMBL" id="PQQ12046.1"/>
    </source>
</evidence>
<gene>
    <name evidence="1" type="ORF">Pyn_01516</name>
</gene>
<keyword evidence="2" id="KW-1185">Reference proteome</keyword>
<dbReference type="EMBL" id="PJQY01000372">
    <property type="protein sequence ID" value="PQQ12046.1"/>
    <property type="molecule type" value="Genomic_DNA"/>
</dbReference>
<proteinExistence type="predicted"/>
<sequence length="60" mass="6308">MSGMESGSGSIDVRKIINYLDGTAFVVREAAKICGGDVFGSVQGDHCSVGMRCNQMHAVD</sequence>
<dbReference type="OrthoDB" id="10501998at2759"/>